<accession>A0A6C0HAY8</accession>
<name>A0A6C0HAY8_9ZZZZ</name>
<organism evidence="1">
    <name type="scientific">viral metagenome</name>
    <dbReference type="NCBI Taxonomy" id="1070528"/>
    <lineage>
        <taxon>unclassified sequences</taxon>
        <taxon>metagenomes</taxon>
        <taxon>organismal metagenomes</taxon>
    </lineage>
</organism>
<evidence type="ECO:0000313" key="1">
    <source>
        <dbReference type="EMBL" id="QHT77751.1"/>
    </source>
</evidence>
<dbReference type="EMBL" id="MN739921">
    <property type="protein sequence ID" value="QHT77751.1"/>
    <property type="molecule type" value="Genomic_DNA"/>
</dbReference>
<dbReference type="AlphaFoldDB" id="A0A6C0HAY8"/>
<sequence length="190" mass="22996">MDQFRMDKHYLSNLLNPYTDLLLFPQTLCETLKNCGKITKRFAKHMKDYNLYLLLLRKYHKDIRKLKRFGYIFNTYTHWENTIKLALSRYLVMKTRILQTFENLDKNDASLLHQYKINASNLNTFMRIHKFSSEYLIPADDDIYKIDYMDVIELLPVIPTISRSNRRETKYILHLENSDIVAPIRQRLYF</sequence>
<reference evidence="1" key="1">
    <citation type="journal article" date="2020" name="Nature">
        <title>Giant virus diversity and host interactions through global metagenomics.</title>
        <authorList>
            <person name="Schulz F."/>
            <person name="Roux S."/>
            <person name="Paez-Espino D."/>
            <person name="Jungbluth S."/>
            <person name="Walsh D.A."/>
            <person name="Denef V.J."/>
            <person name="McMahon K.D."/>
            <person name="Konstantinidis K.T."/>
            <person name="Eloe-Fadrosh E.A."/>
            <person name="Kyrpides N.C."/>
            <person name="Woyke T."/>
        </authorList>
    </citation>
    <scope>NUCLEOTIDE SEQUENCE</scope>
    <source>
        <strain evidence="1">GVMAG-M-3300023179-90</strain>
    </source>
</reference>
<proteinExistence type="predicted"/>
<protein>
    <submittedName>
        <fullName evidence="1">Uncharacterized protein</fullName>
    </submittedName>
</protein>